<dbReference type="PANTHER" id="PTHR46890">
    <property type="entry name" value="NON-LTR RETROLELEMENT REVERSE TRANSCRIPTASE-LIKE PROTEIN-RELATED"/>
    <property type="match status" value="1"/>
</dbReference>
<dbReference type="Pfam" id="PF13966">
    <property type="entry name" value="zf-RVT"/>
    <property type="match status" value="1"/>
</dbReference>
<dbReference type="AlphaFoldDB" id="A0AAW2DNF5"/>
<dbReference type="PANTHER" id="PTHR46890:SF48">
    <property type="entry name" value="RNA-DIRECTED DNA POLYMERASE"/>
    <property type="match status" value="1"/>
</dbReference>
<organism evidence="3 4">
    <name type="scientific">Lithocarpus litseifolius</name>
    <dbReference type="NCBI Taxonomy" id="425828"/>
    <lineage>
        <taxon>Eukaryota</taxon>
        <taxon>Viridiplantae</taxon>
        <taxon>Streptophyta</taxon>
        <taxon>Embryophyta</taxon>
        <taxon>Tracheophyta</taxon>
        <taxon>Spermatophyta</taxon>
        <taxon>Magnoliopsida</taxon>
        <taxon>eudicotyledons</taxon>
        <taxon>Gunneridae</taxon>
        <taxon>Pentapetalae</taxon>
        <taxon>rosids</taxon>
        <taxon>fabids</taxon>
        <taxon>Fagales</taxon>
        <taxon>Fagaceae</taxon>
        <taxon>Lithocarpus</taxon>
    </lineage>
</organism>
<dbReference type="Proteomes" id="UP001459277">
    <property type="component" value="Unassembled WGS sequence"/>
</dbReference>
<gene>
    <name evidence="3" type="ORF">SO802_005828</name>
</gene>
<dbReference type="EMBL" id="JAZDWU010000002">
    <property type="protein sequence ID" value="KAL0010720.1"/>
    <property type="molecule type" value="Genomic_DNA"/>
</dbReference>
<dbReference type="InterPro" id="IPR052343">
    <property type="entry name" value="Retrotransposon-Effector_Assoc"/>
</dbReference>
<evidence type="ECO:0008006" key="5">
    <source>
        <dbReference type="Google" id="ProtNLM"/>
    </source>
</evidence>
<evidence type="ECO:0000313" key="4">
    <source>
        <dbReference type="Proteomes" id="UP001459277"/>
    </source>
</evidence>
<sequence>MKALKAPGLDGFPVLFSKHYWDIVGDQLTLAVQGFSSNGWLQKEFNKTFISLIPKKKDPAQVAFVPNRWINENVVLAHEIVHTFKHTRKKKGYLGIKLDFQKTYDRMEWSFLIAVLKAFGFSSNFTKLIHQCLLSVEFTLLLNGGQCLSFLPSQGLRQGDPLSPYLFILGSEVLLRLLNREVSQNRLSGVKVSNTALPISKLCYVDDIILFCKAKSAEIAILKSCLEKFWSWLGQRISMEKSCCFPSKGILLESKCKIQSALDSDVMVIFMSALKGGRLGFQKLLGLQPSSPLQIWLVDCFKKGLPLCSEQRNWDTAKLNYFFDELVVELILSILIPVFQKDDCWAWTASNSGLFFVKFAYWLSRVESPPSNIDVVRDQIWKTKLHEHFKMLLWRVAANLLPSKEIISRFNESMDLCFLLYSSAVETTLHLFTVCPFSKSLWYQSQWGLRMEVLNFESPSEFVNFLLSSNFTNNLLSSQREDFLLFGAILCDVVWKQRNRSIFENMDINLEGVAARIFSLFVEHKSARPPLFDLKFLYRPWVGVL</sequence>
<proteinExistence type="predicted"/>
<dbReference type="InterPro" id="IPR026960">
    <property type="entry name" value="RVT-Znf"/>
</dbReference>
<dbReference type="Pfam" id="PF00078">
    <property type="entry name" value="RVT_1"/>
    <property type="match status" value="1"/>
</dbReference>
<dbReference type="CDD" id="cd01650">
    <property type="entry name" value="RT_nLTR_like"/>
    <property type="match status" value="1"/>
</dbReference>
<evidence type="ECO:0000259" key="1">
    <source>
        <dbReference type="Pfam" id="PF00078"/>
    </source>
</evidence>
<keyword evidence="4" id="KW-1185">Reference proteome</keyword>
<comment type="caution">
    <text evidence="3">The sequence shown here is derived from an EMBL/GenBank/DDBJ whole genome shotgun (WGS) entry which is preliminary data.</text>
</comment>
<dbReference type="InterPro" id="IPR000477">
    <property type="entry name" value="RT_dom"/>
</dbReference>
<evidence type="ECO:0000259" key="2">
    <source>
        <dbReference type="Pfam" id="PF13966"/>
    </source>
</evidence>
<evidence type="ECO:0000313" key="3">
    <source>
        <dbReference type="EMBL" id="KAL0010720.1"/>
    </source>
</evidence>
<name>A0AAW2DNF5_9ROSI</name>
<reference evidence="3 4" key="1">
    <citation type="submission" date="2024-01" db="EMBL/GenBank/DDBJ databases">
        <title>A telomere-to-telomere, gap-free genome of sweet tea (Lithocarpus litseifolius).</title>
        <authorList>
            <person name="Zhou J."/>
        </authorList>
    </citation>
    <scope>NUCLEOTIDE SEQUENCE [LARGE SCALE GENOMIC DNA]</scope>
    <source>
        <strain evidence="3">Zhou-2022a</strain>
        <tissue evidence="3">Leaf</tissue>
    </source>
</reference>
<feature type="domain" description="Reverse transcriptase" evidence="1">
    <location>
        <begin position="43"/>
        <end position="245"/>
    </location>
</feature>
<accession>A0AAW2DNF5</accession>
<protein>
    <recommendedName>
        <fullName evidence="5">Reverse transcriptase domain-containing protein</fullName>
    </recommendedName>
</protein>
<feature type="domain" description="Reverse transcriptase zinc-binding" evidence="2">
    <location>
        <begin position="355"/>
        <end position="442"/>
    </location>
</feature>